<keyword evidence="1" id="KW-0472">Membrane</keyword>
<feature type="transmembrane region" description="Helical" evidence="1">
    <location>
        <begin position="117"/>
        <end position="133"/>
    </location>
</feature>
<reference evidence="3" key="1">
    <citation type="submission" date="2022-09" db="EMBL/GenBank/DDBJ databases">
        <title>Intensive care unit water sources are persistently colonized with multi-drug resistant bacteria and are the site of extensive horizontal gene transfer of antibiotic resistance genes.</title>
        <authorList>
            <person name="Diorio-Toth L."/>
        </authorList>
    </citation>
    <scope>NUCLEOTIDE SEQUENCE</scope>
    <source>
        <strain evidence="3">GD03863</strain>
    </source>
</reference>
<comment type="caution">
    <text evidence="3">The sequence shown here is derived from an EMBL/GenBank/DDBJ whole genome shotgun (WGS) entry which is preliminary data.</text>
</comment>
<dbReference type="AlphaFoldDB" id="A0AA42IKP0"/>
<feature type="transmembrane region" description="Helical" evidence="1">
    <location>
        <begin position="170"/>
        <end position="188"/>
    </location>
</feature>
<sequence>MKEIPSTTADKWFYEVKGQRLGGIDEPEIIALIQSGKLGHASSVWKQGFTDWVRLEDTPLRIHLDQLSPPPLTGQHVNNTLVWVLAFAPILGLFLESFVAMLVYGDENRAMDAVADNNFFYITIALNILLSVLDEKRLQKAGHNTSAFKGWVWLVPVYLYQRAKQLKQNLAYFGVWIGCFVLMLLSTAV</sequence>
<keyword evidence="1" id="KW-0812">Transmembrane</keyword>
<evidence type="ECO:0000256" key="1">
    <source>
        <dbReference type="SAM" id="Phobius"/>
    </source>
</evidence>
<accession>A0AA42IKP0</accession>
<dbReference type="InterPro" id="IPR025640">
    <property type="entry name" value="GYF_2"/>
</dbReference>
<feature type="domain" description="GYF" evidence="2">
    <location>
        <begin position="12"/>
        <end position="59"/>
    </location>
</feature>
<protein>
    <submittedName>
        <fullName evidence="3">DUF4339 domain-containing protein</fullName>
    </submittedName>
</protein>
<evidence type="ECO:0000313" key="4">
    <source>
        <dbReference type="Proteomes" id="UP001161137"/>
    </source>
</evidence>
<proteinExistence type="predicted"/>
<dbReference type="Pfam" id="PF14237">
    <property type="entry name" value="GYF_2"/>
    <property type="match status" value="1"/>
</dbReference>
<evidence type="ECO:0000313" key="3">
    <source>
        <dbReference type="EMBL" id="MDH0701317.1"/>
    </source>
</evidence>
<evidence type="ECO:0000259" key="2">
    <source>
        <dbReference type="Pfam" id="PF14237"/>
    </source>
</evidence>
<feature type="transmembrane region" description="Helical" evidence="1">
    <location>
        <begin position="81"/>
        <end position="105"/>
    </location>
</feature>
<gene>
    <name evidence="3" type="ORF">N5D41_07415</name>
</gene>
<organism evidence="3 4">
    <name type="scientific">Ectopseudomonas toyotomiensis</name>
    <dbReference type="NCBI Taxonomy" id="554344"/>
    <lineage>
        <taxon>Bacteria</taxon>
        <taxon>Pseudomonadati</taxon>
        <taxon>Pseudomonadota</taxon>
        <taxon>Gammaproteobacteria</taxon>
        <taxon>Pseudomonadales</taxon>
        <taxon>Pseudomonadaceae</taxon>
        <taxon>Ectopseudomonas</taxon>
    </lineage>
</organism>
<dbReference type="RefSeq" id="WP_196461303.1">
    <property type="nucleotide sequence ID" value="NZ_JACFYY010000026.1"/>
</dbReference>
<dbReference type="Proteomes" id="UP001161137">
    <property type="component" value="Unassembled WGS sequence"/>
</dbReference>
<dbReference type="EMBL" id="JAOCDH010000006">
    <property type="protein sequence ID" value="MDH0701317.1"/>
    <property type="molecule type" value="Genomic_DNA"/>
</dbReference>
<keyword evidence="1" id="KW-1133">Transmembrane helix</keyword>
<name>A0AA42IKP0_9GAMM</name>